<dbReference type="RefSeq" id="WP_117404240.1">
    <property type="nucleotide sequence ID" value="NZ_QVNQ01000013.1"/>
</dbReference>
<evidence type="ECO:0000256" key="1">
    <source>
        <dbReference type="SAM" id="MobiDB-lite"/>
    </source>
</evidence>
<proteinExistence type="predicted"/>
<evidence type="ECO:0000313" key="3">
    <source>
        <dbReference type="Proteomes" id="UP000262882"/>
    </source>
</evidence>
<organism evidence="2 3">
    <name type="scientific">Actinomadura spongiicola</name>
    <dbReference type="NCBI Taxonomy" id="2303421"/>
    <lineage>
        <taxon>Bacteria</taxon>
        <taxon>Bacillati</taxon>
        <taxon>Actinomycetota</taxon>
        <taxon>Actinomycetes</taxon>
        <taxon>Streptosporangiales</taxon>
        <taxon>Thermomonosporaceae</taxon>
        <taxon>Actinomadura</taxon>
    </lineage>
</organism>
<reference evidence="2 3" key="1">
    <citation type="submission" date="2018-08" db="EMBL/GenBank/DDBJ databases">
        <title>Actinomadura spongicola sp. nov., isolated from marine sponge Leucetta chagosensis.</title>
        <authorList>
            <person name="Li L."/>
            <person name="Lin H.W."/>
        </authorList>
    </citation>
    <scope>NUCLEOTIDE SEQUENCE [LARGE SCALE GENOMIC DNA]</scope>
    <source>
        <strain evidence="2 3">LHW52907</strain>
    </source>
</reference>
<sequence length="66" mass="6708">MVHGQTSGGATALAERPAEEDEFDLDVRVLVAYAPAARGNCPTDDGCGDTCSGNASACNSTFDDPS</sequence>
<dbReference type="OrthoDB" id="3401898at2"/>
<comment type="caution">
    <text evidence="2">The sequence shown here is derived from an EMBL/GenBank/DDBJ whole genome shotgun (WGS) entry which is preliminary data.</text>
</comment>
<protein>
    <submittedName>
        <fullName evidence="2">FxLD family lantipeptide</fullName>
    </submittedName>
</protein>
<name>A0A372G7U1_9ACTN</name>
<dbReference type="Proteomes" id="UP000262882">
    <property type="component" value="Unassembled WGS sequence"/>
</dbReference>
<dbReference type="NCBIfam" id="TIGR04363">
    <property type="entry name" value="LD_lanti_pre"/>
    <property type="match status" value="1"/>
</dbReference>
<dbReference type="EMBL" id="QVNQ01000013">
    <property type="protein sequence ID" value="RFS81445.1"/>
    <property type="molecule type" value="Genomic_DNA"/>
</dbReference>
<dbReference type="InterPro" id="IPR027575">
    <property type="entry name" value="LD_lanti_pre"/>
</dbReference>
<keyword evidence="3" id="KW-1185">Reference proteome</keyword>
<feature type="region of interest" description="Disordered" evidence="1">
    <location>
        <begin position="1"/>
        <end position="21"/>
    </location>
</feature>
<gene>
    <name evidence="2" type="primary">fxlA</name>
    <name evidence="2" type="ORF">D0T12_31330</name>
</gene>
<accession>A0A372G7U1</accession>
<dbReference type="AlphaFoldDB" id="A0A372G7U1"/>
<evidence type="ECO:0000313" key="2">
    <source>
        <dbReference type="EMBL" id="RFS81445.1"/>
    </source>
</evidence>